<reference evidence="2" key="1">
    <citation type="submission" date="2022-06" db="EMBL/GenBank/DDBJ databases">
        <title>Gramella sediminis sp. nov., isolated from deep-sea sediment of the Indian Ocean.</title>
        <authorList>
            <person name="Yang L."/>
        </authorList>
    </citation>
    <scope>NUCLEOTIDE SEQUENCE</scope>
    <source>
        <strain evidence="2">HMD3159</strain>
    </source>
</reference>
<dbReference type="Pfam" id="PF01541">
    <property type="entry name" value="GIY-YIG"/>
    <property type="match status" value="1"/>
</dbReference>
<sequence>MHFLYILYSAKIDRYYVGETADAEFRLNLHNQHYFSQSFTKAAKDWELKLIFKTSNREDALFLEKLVKRMKSRVFIEKIINKPEILSDILSKK</sequence>
<dbReference type="EMBL" id="JAMSCK010000003">
    <property type="protein sequence ID" value="MCM8569254.1"/>
    <property type="molecule type" value="Genomic_DNA"/>
</dbReference>
<evidence type="ECO:0000259" key="1">
    <source>
        <dbReference type="PROSITE" id="PS50164"/>
    </source>
</evidence>
<dbReference type="InterPro" id="IPR000305">
    <property type="entry name" value="GIY-YIG_endonuc"/>
</dbReference>
<keyword evidence="3" id="KW-1185">Reference proteome</keyword>
<dbReference type="Proteomes" id="UP001155077">
    <property type="component" value="Unassembled WGS sequence"/>
</dbReference>
<evidence type="ECO:0000313" key="3">
    <source>
        <dbReference type="Proteomes" id="UP001155077"/>
    </source>
</evidence>
<dbReference type="PROSITE" id="PS50164">
    <property type="entry name" value="GIY_YIG"/>
    <property type="match status" value="1"/>
</dbReference>
<feature type="domain" description="GIY-YIG" evidence="1">
    <location>
        <begin position="1"/>
        <end position="77"/>
    </location>
</feature>
<comment type="caution">
    <text evidence="2">The sequence shown here is derived from an EMBL/GenBank/DDBJ whole genome shotgun (WGS) entry which is preliminary data.</text>
</comment>
<evidence type="ECO:0000313" key="2">
    <source>
        <dbReference type="EMBL" id="MCM8569254.1"/>
    </source>
</evidence>
<dbReference type="Gene3D" id="3.40.1440.10">
    <property type="entry name" value="GIY-YIG endonuclease"/>
    <property type="match status" value="1"/>
</dbReference>
<organism evidence="2 3">
    <name type="scientific">Gramella jeungdoensis</name>
    <dbReference type="NCBI Taxonomy" id="708091"/>
    <lineage>
        <taxon>Bacteria</taxon>
        <taxon>Pseudomonadati</taxon>
        <taxon>Bacteroidota</taxon>
        <taxon>Flavobacteriia</taxon>
        <taxon>Flavobacteriales</taxon>
        <taxon>Flavobacteriaceae</taxon>
        <taxon>Christiangramia</taxon>
    </lineage>
</organism>
<dbReference type="SUPFAM" id="SSF82771">
    <property type="entry name" value="GIY-YIG endonuclease"/>
    <property type="match status" value="1"/>
</dbReference>
<name>A0ABT0Z0L0_9FLAO</name>
<proteinExistence type="predicted"/>
<accession>A0ABT0Z0L0</accession>
<gene>
    <name evidence="2" type="ORF">NE848_07680</name>
</gene>
<dbReference type="RefSeq" id="WP_252112141.1">
    <property type="nucleotide sequence ID" value="NZ_JAMSCK010000003.1"/>
</dbReference>
<protein>
    <submittedName>
        <fullName evidence="2">GIY-YIG nuclease family protein</fullName>
    </submittedName>
</protein>
<dbReference type="InterPro" id="IPR035901">
    <property type="entry name" value="GIY-YIG_endonuc_sf"/>
</dbReference>